<dbReference type="SUPFAM" id="SSF88697">
    <property type="entry name" value="PUA domain-like"/>
    <property type="match status" value="1"/>
</dbReference>
<comment type="subcellular location">
    <subcellularLocation>
        <location evidence="1 12">Cytoplasm</location>
    </subcellularLocation>
</comment>
<dbReference type="EMBL" id="JARXYA010000010">
    <property type="protein sequence ID" value="MDH6504626.1"/>
    <property type="molecule type" value="Genomic_DNA"/>
</dbReference>
<dbReference type="GO" id="GO:0005737">
    <property type="term" value="C:cytoplasm"/>
    <property type="evidence" value="ECO:0007669"/>
    <property type="project" value="UniProtKB-SubCell"/>
</dbReference>
<comment type="similarity">
    <text evidence="2 12">Belongs to the RNA methyltransferase RsmE family.</text>
</comment>
<evidence type="ECO:0000313" key="15">
    <source>
        <dbReference type="EMBL" id="MDH6504626.1"/>
    </source>
</evidence>
<comment type="caution">
    <text evidence="15">The sequence shown here is derived from an EMBL/GenBank/DDBJ whole genome shotgun (WGS) entry which is preliminary data.</text>
</comment>
<dbReference type="NCBIfam" id="TIGR00046">
    <property type="entry name" value="RsmE family RNA methyltransferase"/>
    <property type="match status" value="1"/>
</dbReference>
<keyword evidence="8 12" id="KW-0808">Transferase</keyword>
<dbReference type="PIRSF" id="PIRSF015601">
    <property type="entry name" value="MTase_slr0722"/>
    <property type="match status" value="1"/>
</dbReference>
<dbReference type="GO" id="GO:0070042">
    <property type="term" value="F:rRNA (uridine-N3-)-methyltransferase activity"/>
    <property type="evidence" value="ECO:0007669"/>
    <property type="project" value="TreeGrafter"/>
</dbReference>
<dbReference type="GO" id="GO:0070475">
    <property type="term" value="P:rRNA base methylation"/>
    <property type="evidence" value="ECO:0007669"/>
    <property type="project" value="TreeGrafter"/>
</dbReference>
<dbReference type="InterPro" id="IPR029026">
    <property type="entry name" value="tRNA_m1G_MTases_N"/>
</dbReference>
<dbReference type="RefSeq" id="WP_076024002.1">
    <property type="nucleotide sequence ID" value="NZ_JAQFIK010000001.1"/>
</dbReference>
<organism evidence="15 16">
    <name type="scientific">Polynucleobacter sphagniphilus</name>
    <dbReference type="NCBI Taxonomy" id="1743169"/>
    <lineage>
        <taxon>Bacteria</taxon>
        <taxon>Pseudomonadati</taxon>
        <taxon>Pseudomonadota</taxon>
        <taxon>Betaproteobacteria</taxon>
        <taxon>Burkholderiales</taxon>
        <taxon>Burkholderiaceae</taxon>
        <taxon>Polynucleobacter</taxon>
    </lineage>
</organism>
<evidence type="ECO:0000256" key="1">
    <source>
        <dbReference type="ARBA" id="ARBA00004496"/>
    </source>
</evidence>
<dbReference type="Proteomes" id="UP001161160">
    <property type="component" value="Unassembled WGS sequence"/>
</dbReference>
<evidence type="ECO:0000256" key="10">
    <source>
        <dbReference type="ARBA" id="ARBA00025699"/>
    </source>
</evidence>
<name>A0AA43S794_9BURK</name>
<feature type="domain" description="Ribosomal RNA small subunit methyltransferase E PUA-like" evidence="14">
    <location>
        <begin position="18"/>
        <end position="63"/>
    </location>
</feature>
<reference evidence="15" key="1">
    <citation type="submission" date="2023-04" db="EMBL/GenBank/DDBJ databases">
        <title>Genome Encyclopedia of Bacteria and Archaea VI: Functional Genomics of Type Strains.</title>
        <authorList>
            <person name="Whitman W."/>
        </authorList>
    </citation>
    <scope>NUCLEOTIDE SEQUENCE</scope>
    <source>
        <strain evidence="15">Enz.4-51</strain>
    </source>
</reference>
<dbReference type="InterPro" id="IPR046886">
    <property type="entry name" value="RsmE_MTase_dom"/>
</dbReference>
<evidence type="ECO:0000256" key="9">
    <source>
        <dbReference type="ARBA" id="ARBA00022691"/>
    </source>
</evidence>
<evidence type="ECO:0000259" key="14">
    <source>
        <dbReference type="Pfam" id="PF20260"/>
    </source>
</evidence>
<evidence type="ECO:0000259" key="13">
    <source>
        <dbReference type="Pfam" id="PF04452"/>
    </source>
</evidence>
<dbReference type="InterPro" id="IPR046887">
    <property type="entry name" value="RsmE_PUA-like"/>
</dbReference>
<sequence>MPQFYLPSPWQSEKPTELTPELAHHLRVRRIPPGENFPIFDGKGQIGQAHLLSLTGKSGLAQISQIRSDTHRESPYAITLAQGLAGGDKMDWTVEKAVETGAQVIAPLQCERSVLKLTRSSDQERAQKRLLHWVGIVQAACEQCDRTVFTQVEPIQNLADYLKAPQKPSLKLLLSPDATQSMYSVLLENGPQDIILMIGPEGGHSPEEEALAERAGYQIVSLGSRVLRTETAGIVAITAVHSVWDAQIQKELQKALNNS</sequence>
<dbReference type="AlphaFoldDB" id="A0AA43S794"/>
<dbReference type="InterPro" id="IPR015947">
    <property type="entry name" value="PUA-like_sf"/>
</dbReference>
<keyword evidence="16" id="KW-1185">Reference proteome</keyword>
<proteinExistence type="inferred from homology"/>
<dbReference type="InterPro" id="IPR006700">
    <property type="entry name" value="RsmE"/>
</dbReference>
<dbReference type="Pfam" id="PF04452">
    <property type="entry name" value="Methyltrans_RNA"/>
    <property type="match status" value="1"/>
</dbReference>
<evidence type="ECO:0000256" key="4">
    <source>
        <dbReference type="ARBA" id="ARBA00013673"/>
    </source>
</evidence>
<dbReference type="NCBIfam" id="NF008692">
    <property type="entry name" value="PRK11713.1-5"/>
    <property type="match status" value="1"/>
</dbReference>
<keyword evidence="9 12" id="KW-0949">S-adenosyl-L-methionine</keyword>
<evidence type="ECO:0000256" key="12">
    <source>
        <dbReference type="PIRNR" id="PIRNR015601"/>
    </source>
</evidence>
<keyword evidence="5 12" id="KW-0963">Cytoplasm</keyword>
<dbReference type="InterPro" id="IPR029028">
    <property type="entry name" value="Alpha/beta_knot_MTases"/>
</dbReference>
<evidence type="ECO:0000256" key="6">
    <source>
        <dbReference type="ARBA" id="ARBA00022552"/>
    </source>
</evidence>
<evidence type="ECO:0000256" key="3">
    <source>
        <dbReference type="ARBA" id="ARBA00012328"/>
    </source>
</evidence>
<dbReference type="PANTHER" id="PTHR30027:SF3">
    <property type="entry name" value="16S RRNA (URACIL(1498)-N(3))-METHYLTRANSFERASE"/>
    <property type="match status" value="1"/>
</dbReference>
<keyword evidence="7 12" id="KW-0489">Methyltransferase</keyword>
<evidence type="ECO:0000313" key="16">
    <source>
        <dbReference type="Proteomes" id="UP001161160"/>
    </source>
</evidence>
<evidence type="ECO:0000256" key="8">
    <source>
        <dbReference type="ARBA" id="ARBA00022679"/>
    </source>
</evidence>
<evidence type="ECO:0000256" key="5">
    <source>
        <dbReference type="ARBA" id="ARBA00022490"/>
    </source>
</evidence>
<dbReference type="PANTHER" id="PTHR30027">
    <property type="entry name" value="RIBOSOMAL RNA SMALL SUBUNIT METHYLTRANSFERASE E"/>
    <property type="match status" value="1"/>
</dbReference>
<feature type="domain" description="Ribosomal RNA small subunit methyltransferase E methyltransferase" evidence="13">
    <location>
        <begin position="73"/>
        <end position="240"/>
    </location>
</feature>
<dbReference type="EC" id="2.1.1.193" evidence="3 12"/>
<comment type="catalytic activity">
    <reaction evidence="11 12">
        <text>uridine(1498) in 16S rRNA + S-adenosyl-L-methionine = N(3)-methyluridine(1498) in 16S rRNA + S-adenosyl-L-homocysteine + H(+)</text>
        <dbReference type="Rhea" id="RHEA:42920"/>
        <dbReference type="Rhea" id="RHEA-COMP:10283"/>
        <dbReference type="Rhea" id="RHEA-COMP:10284"/>
        <dbReference type="ChEBI" id="CHEBI:15378"/>
        <dbReference type="ChEBI" id="CHEBI:57856"/>
        <dbReference type="ChEBI" id="CHEBI:59789"/>
        <dbReference type="ChEBI" id="CHEBI:65315"/>
        <dbReference type="ChEBI" id="CHEBI:74502"/>
        <dbReference type="EC" id="2.1.1.193"/>
    </reaction>
</comment>
<dbReference type="Pfam" id="PF20260">
    <property type="entry name" value="PUA_4"/>
    <property type="match status" value="1"/>
</dbReference>
<accession>A0AA43S794</accession>
<evidence type="ECO:0000256" key="7">
    <source>
        <dbReference type="ARBA" id="ARBA00022603"/>
    </source>
</evidence>
<keyword evidence="6 12" id="KW-0698">rRNA processing</keyword>
<evidence type="ECO:0000256" key="2">
    <source>
        <dbReference type="ARBA" id="ARBA00005528"/>
    </source>
</evidence>
<dbReference type="CDD" id="cd18084">
    <property type="entry name" value="RsmE-like"/>
    <property type="match status" value="1"/>
</dbReference>
<dbReference type="GeneID" id="83594922"/>
<dbReference type="SUPFAM" id="SSF75217">
    <property type="entry name" value="alpha/beta knot"/>
    <property type="match status" value="1"/>
</dbReference>
<dbReference type="Gene3D" id="3.40.1280.10">
    <property type="match status" value="1"/>
</dbReference>
<comment type="function">
    <text evidence="10 12">Specifically methylates the N3 position of the uracil ring of uridine 1498 (m3U1498) in 16S rRNA. Acts on the fully assembled 30S ribosomal subunit.</text>
</comment>
<gene>
    <name evidence="15" type="ORF">M2127_001952</name>
</gene>
<protein>
    <recommendedName>
        <fullName evidence="4 12">Ribosomal RNA small subunit methyltransferase E</fullName>
        <ecNumber evidence="3 12">2.1.1.193</ecNumber>
    </recommendedName>
</protein>
<evidence type="ECO:0000256" key="11">
    <source>
        <dbReference type="ARBA" id="ARBA00047944"/>
    </source>
</evidence>